<dbReference type="RefSeq" id="WP_111148168.1">
    <property type="nucleotide sequence ID" value="NZ_QKRB01000053.1"/>
</dbReference>
<sequence length="363" mass="39529">MNNMWGKTIKFAAVVTITSALSACGGGAEENRQTVQKPDKTITVIESGEKAQDQVTVDSIQTVDNARGMDFLSEDVLIISRPNPDAEPVHTEGEQSQPSNLYTYNMKTKEAKALNPADENQGFAVLSPDRQHLFYKTFVEATSHGHILNMETGESVKLDTDPVNVYAGEWIDNRTVMFETISGQVMTGSVDGSTEKLLPEETKSLFTAVKGTDGIYYVADEQLYMQPDDGGEPKLLAGERVVWVIPSPDGKQLAVVKRSSDTEMTMYVTDLQGNELMKLGSATQLFGTSWSPDGTKLVYNMISEDGGEKGIFAADTITGTTTPLTVDLQYAADKIRWSPSGTKIVASTAAGHNHFVTYVMTLK</sequence>
<organism evidence="3 4">
    <name type="scientific">Paenibacillus sambharensis</name>
    <dbReference type="NCBI Taxonomy" id="1803190"/>
    <lineage>
        <taxon>Bacteria</taxon>
        <taxon>Bacillati</taxon>
        <taxon>Bacillota</taxon>
        <taxon>Bacilli</taxon>
        <taxon>Bacillales</taxon>
        <taxon>Paenibacillaceae</taxon>
        <taxon>Paenibacillus</taxon>
    </lineage>
</organism>
<accession>A0A2W1L6E5</accession>
<dbReference type="Pfam" id="PF07676">
    <property type="entry name" value="PD40"/>
    <property type="match status" value="1"/>
</dbReference>
<dbReference type="PANTHER" id="PTHR36842">
    <property type="entry name" value="PROTEIN TOLB HOMOLOG"/>
    <property type="match status" value="1"/>
</dbReference>
<dbReference type="AlphaFoldDB" id="A0A2W1L6E5"/>
<dbReference type="PROSITE" id="PS51257">
    <property type="entry name" value="PROKAR_LIPOPROTEIN"/>
    <property type="match status" value="1"/>
</dbReference>
<dbReference type="Proteomes" id="UP000249522">
    <property type="component" value="Unassembled WGS sequence"/>
</dbReference>
<dbReference type="EMBL" id="QKRB01000053">
    <property type="protein sequence ID" value="PZD94399.1"/>
    <property type="molecule type" value="Genomic_DNA"/>
</dbReference>
<dbReference type="SUPFAM" id="SSF82171">
    <property type="entry name" value="DPP6 N-terminal domain-like"/>
    <property type="match status" value="1"/>
</dbReference>
<comment type="caution">
    <text evidence="3">The sequence shown here is derived from an EMBL/GenBank/DDBJ whole genome shotgun (WGS) entry which is preliminary data.</text>
</comment>
<keyword evidence="4" id="KW-1185">Reference proteome</keyword>
<proteinExistence type="inferred from homology"/>
<dbReference type="OrthoDB" id="137129at2"/>
<comment type="similarity">
    <text evidence="1">Belongs to the TolB family.</text>
</comment>
<dbReference type="InterPro" id="IPR011659">
    <property type="entry name" value="WD40"/>
</dbReference>
<evidence type="ECO:0000256" key="2">
    <source>
        <dbReference type="SAM" id="SignalP"/>
    </source>
</evidence>
<keyword evidence="2" id="KW-0732">Signal</keyword>
<gene>
    <name evidence="3" type="ORF">DNH61_18540</name>
</gene>
<protein>
    <recommendedName>
        <fullName evidence="5">Lipoprotein LpqB beta-propeller domain-containing protein</fullName>
    </recommendedName>
</protein>
<evidence type="ECO:0000256" key="1">
    <source>
        <dbReference type="ARBA" id="ARBA00009820"/>
    </source>
</evidence>
<evidence type="ECO:0008006" key="5">
    <source>
        <dbReference type="Google" id="ProtNLM"/>
    </source>
</evidence>
<dbReference type="PANTHER" id="PTHR36842:SF1">
    <property type="entry name" value="PROTEIN TOLB"/>
    <property type="match status" value="1"/>
</dbReference>
<feature type="signal peptide" evidence="2">
    <location>
        <begin position="1"/>
        <end position="22"/>
    </location>
</feature>
<feature type="chain" id="PRO_5038677504" description="Lipoprotein LpqB beta-propeller domain-containing protein" evidence="2">
    <location>
        <begin position="23"/>
        <end position="363"/>
    </location>
</feature>
<dbReference type="Gene3D" id="2.120.10.30">
    <property type="entry name" value="TolB, C-terminal domain"/>
    <property type="match status" value="2"/>
</dbReference>
<evidence type="ECO:0000313" key="3">
    <source>
        <dbReference type="EMBL" id="PZD94399.1"/>
    </source>
</evidence>
<dbReference type="InterPro" id="IPR011042">
    <property type="entry name" value="6-blade_b-propeller_TolB-like"/>
</dbReference>
<evidence type="ECO:0000313" key="4">
    <source>
        <dbReference type="Proteomes" id="UP000249522"/>
    </source>
</evidence>
<reference evidence="3 4" key="1">
    <citation type="submission" date="2018-06" db="EMBL/GenBank/DDBJ databases">
        <title>Paenibacillus imtechensis sp. nov.</title>
        <authorList>
            <person name="Pinnaka A.K."/>
            <person name="Singh H."/>
            <person name="Kaur M."/>
        </authorList>
    </citation>
    <scope>NUCLEOTIDE SEQUENCE [LARGE SCALE GENOMIC DNA]</scope>
    <source>
        <strain evidence="3 4">SMB1</strain>
    </source>
</reference>
<name>A0A2W1L6E5_9BACL</name>